<dbReference type="CDD" id="cd06170">
    <property type="entry name" value="LuxR_C_like"/>
    <property type="match status" value="1"/>
</dbReference>
<dbReference type="SMART" id="SM00421">
    <property type="entry name" value="HTH_LUXR"/>
    <property type="match status" value="1"/>
</dbReference>
<dbReference type="GO" id="GO:0006355">
    <property type="term" value="P:regulation of DNA-templated transcription"/>
    <property type="evidence" value="ECO:0007669"/>
    <property type="project" value="InterPro"/>
</dbReference>
<dbReference type="AlphaFoldDB" id="A0A078MD00"/>
<dbReference type="Gene3D" id="1.10.10.10">
    <property type="entry name" value="Winged helix-like DNA-binding domain superfamily/Winged helix DNA-binding domain"/>
    <property type="match status" value="1"/>
</dbReference>
<dbReference type="SUPFAM" id="SSF46894">
    <property type="entry name" value="C-terminal effector domain of the bipartite response regulators"/>
    <property type="match status" value="1"/>
</dbReference>
<dbReference type="GO" id="GO:0003677">
    <property type="term" value="F:DNA binding"/>
    <property type="evidence" value="ECO:0007669"/>
    <property type="project" value="InterPro"/>
</dbReference>
<name>A0A078MD00_9PSED</name>
<dbReference type="Pfam" id="PF00196">
    <property type="entry name" value="GerE"/>
    <property type="match status" value="1"/>
</dbReference>
<dbReference type="EMBL" id="LK391969">
    <property type="protein sequence ID" value="CEF25888.1"/>
    <property type="molecule type" value="Genomic_DNA"/>
</dbReference>
<dbReference type="RefSeq" id="WP_044498432.1">
    <property type="nucleotide sequence ID" value="NZ_LK391969.1"/>
</dbReference>
<dbReference type="InterPro" id="IPR016032">
    <property type="entry name" value="Sig_transdc_resp-reg_C-effctor"/>
</dbReference>
<protein>
    <submittedName>
        <fullName evidence="2">Bacterial regulatory proteins, luxR family</fullName>
    </submittedName>
</protein>
<sequence length="410" mass="45338">MSVNTEATRSSRLSLDEYDRIVGKIYSGALHTEHLHDALEELRGLFAANFVSLILHISEAEDVALMLVAGSHQVEGRVALFKYFPGDTPLARLPVDRVFCIEDLMSRAEWESSRYYREYARPSDAYHVMGADLSTQSGIIGLRISRGHGQPAFAEEDRALCARLLPHLRSSLDFHDLLERRESMGNLYSEAVNRLSIASLVLDEAGNVLQLNAVARSLLAQADGLKLVGSRLEASYPSDNRELYRFIRYAAESRDLRTAQAVSGAISVARPSGQVSLGVVIEPIRSSGWMEGRGQPVVMVYVRDAVGDVQMSSKVAQELFAFTPAETTLALELANGLSLEETAEKLGITRNTARAHLRSIFAKTGIKRQAELVRVMLNSIVSLGLGDIAHLEQRPTPVIIQPEQRFRPER</sequence>
<organism evidence="2">
    <name type="scientific">Pseudomonas saudimassiliensis</name>
    <dbReference type="NCBI Taxonomy" id="1461581"/>
    <lineage>
        <taxon>Bacteria</taxon>
        <taxon>Pseudomonadati</taxon>
        <taxon>Pseudomonadota</taxon>
        <taxon>Gammaproteobacteria</taxon>
        <taxon>Pseudomonadales</taxon>
        <taxon>Pseudomonadaceae</taxon>
        <taxon>Pseudomonas</taxon>
    </lineage>
</organism>
<dbReference type="InterPro" id="IPR036388">
    <property type="entry name" value="WH-like_DNA-bd_sf"/>
</dbReference>
<evidence type="ECO:0000259" key="1">
    <source>
        <dbReference type="PROSITE" id="PS50043"/>
    </source>
</evidence>
<gene>
    <name evidence="2" type="ORF">BN1049_00807</name>
</gene>
<reference evidence="2" key="1">
    <citation type="submission" date="2014-07" db="EMBL/GenBank/DDBJ databases">
        <authorList>
            <person name="Urmite Genomes Urmite Genomes"/>
        </authorList>
    </citation>
    <scope>NUCLEOTIDE SEQUENCE</scope>
    <source>
        <strain evidence="2">12M76_air</strain>
    </source>
</reference>
<dbReference type="PATRIC" id="fig|1461581.3.peg.791"/>
<proteinExistence type="predicted"/>
<evidence type="ECO:0000313" key="2">
    <source>
        <dbReference type="EMBL" id="CEA02601.1"/>
    </source>
</evidence>
<dbReference type="PROSITE" id="PS50043">
    <property type="entry name" value="HTH_LUXR_2"/>
    <property type="match status" value="1"/>
</dbReference>
<dbReference type="OrthoDB" id="5497412at2"/>
<dbReference type="InterPro" id="IPR000792">
    <property type="entry name" value="Tscrpt_reg_LuxR_C"/>
</dbReference>
<dbReference type="EMBL" id="LM997413">
    <property type="protein sequence ID" value="CEA02601.1"/>
    <property type="molecule type" value="Genomic_DNA"/>
</dbReference>
<accession>A0A078MD00</accession>
<feature type="domain" description="HTH luxR-type" evidence="1">
    <location>
        <begin position="315"/>
        <end position="380"/>
    </location>
</feature>